<feature type="transmembrane region" description="Helical" evidence="2">
    <location>
        <begin position="7"/>
        <end position="29"/>
    </location>
</feature>
<dbReference type="RefSeq" id="WP_169233270.1">
    <property type="nucleotide sequence ID" value="NZ_JABBGI010000002.1"/>
</dbReference>
<keyword evidence="2" id="KW-0472">Membrane</keyword>
<dbReference type="SUPFAM" id="SSF53474">
    <property type="entry name" value="alpha/beta-Hydrolases"/>
    <property type="match status" value="1"/>
</dbReference>
<dbReference type="Proteomes" id="UP000544054">
    <property type="component" value="Unassembled WGS sequence"/>
</dbReference>
<evidence type="ECO:0000256" key="1">
    <source>
        <dbReference type="ARBA" id="ARBA00022801"/>
    </source>
</evidence>
<dbReference type="Pfam" id="PF20434">
    <property type="entry name" value="BD-FAE"/>
    <property type="match status" value="1"/>
</dbReference>
<dbReference type="InterPro" id="IPR049492">
    <property type="entry name" value="BD-FAE-like_dom"/>
</dbReference>
<comment type="caution">
    <text evidence="4">The sequence shown here is derived from an EMBL/GenBank/DDBJ whole genome shotgun (WGS) entry which is preliminary data.</text>
</comment>
<proteinExistence type="predicted"/>
<sequence length="400" mass="45009">MKKFLNIFFAVLLFIILVLLVIPMASVYLKAPMLLSGYSSSFTMQFNSQFVLLSLVLLLICFLFYRFGKYWRKLLKANLILSVLFFLAQMYFTIVMFSTAKKYNTQVSFSQGLKTSDEPIKPTETYSYLTIYNEEQHIDVFRPETKSSAPAIPVILVHGGAFIEGNRTQIGYAANWFKDHGYTVFSIDYPLGREDRHNWESAVNAVVTSMGFIVKNSKKFNIDPNKIVLVGGSAGAALVMQADLGLRKGFAKSYDSPQPPVPAGVIAIYPPVSLSEIWQKIDEKKNIDLKYAARRYLGGSPTEVPQRYAQLNLIDQLSEGISPTFIIAGEIDHVVNIEATRKFVKKAEDLKLPVSYVEIPYGEHVFDANPNAIAGQIEWNKIGEFLKANHLENLWTSAVL</sequence>
<keyword evidence="5" id="KW-1185">Reference proteome</keyword>
<evidence type="ECO:0000259" key="3">
    <source>
        <dbReference type="Pfam" id="PF20434"/>
    </source>
</evidence>
<evidence type="ECO:0000256" key="2">
    <source>
        <dbReference type="SAM" id="Phobius"/>
    </source>
</evidence>
<protein>
    <submittedName>
        <fullName evidence="4">Alpha/beta hydrolase</fullName>
    </submittedName>
</protein>
<gene>
    <name evidence="4" type="ORF">HHL23_02670</name>
</gene>
<organism evidence="4 5">
    <name type="scientific">Chryseobacterium antibioticum</name>
    <dbReference type="NCBI Taxonomy" id="2728847"/>
    <lineage>
        <taxon>Bacteria</taxon>
        <taxon>Pseudomonadati</taxon>
        <taxon>Bacteroidota</taxon>
        <taxon>Flavobacteriia</taxon>
        <taxon>Flavobacteriales</taxon>
        <taxon>Weeksellaceae</taxon>
        <taxon>Chryseobacterium group</taxon>
        <taxon>Chryseobacterium</taxon>
    </lineage>
</organism>
<dbReference type="InterPro" id="IPR029058">
    <property type="entry name" value="AB_hydrolase_fold"/>
</dbReference>
<dbReference type="PANTHER" id="PTHR48081">
    <property type="entry name" value="AB HYDROLASE SUPERFAMILY PROTEIN C4A8.06C"/>
    <property type="match status" value="1"/>
</dbReference>
<dbReference type="AlphaFoldDB" id="A0A7Y0AK22"/>
<feature type="transmembrane region" description="Helical" evidence="2">
    <location>
        <begin position="49"/>
        <end position="67"/>
    </location>
</feature>
<feature type="transmembrane region" description="Helical" evidence="2">
    <location>
        <begin position="79"/>
        <end position="100"/>
    </location>
</feature>
<dbReference type="GO" id="GO:0016787">
    <property type="term" value="F:hydrolase activity"/>
    <property type="evidence" value="ECO:0007669"/>
    <property type="project" value="UniProtKB-KW"/>
</dbReference>
<dbReference type="EMBL" id="JABBGI010000002">
    <property type="protein sequence ID" value="NML68704.1"/>
    <property type="molecule type" value="Genomic_DNA"/>
</dbReference>
<dbReference type="InterPro" id="IPR050300">
    <property type="entry name" value="GDXG_lipolytic_enzyme"/>
</dbReference>
<keyword evidence="2" id="KW-0812">Transmembrane</keyword>
<dbReference type="Gene3D" id="3.40.50.1820">
    <property type="entry name" value="alpha/beta hydrolase"/>
    <property type="match status" value="1"/>
</dbReference>
<evidence type="ECO:0000313" key="5">
    <source>
        <dbReference type="Proteomes" id="UP000544054"/>
    </source>
</evidence>
<reference evidence="4 5" key="1">
    <citation type="submission" date="2020-04" db="EMBL/GenBank/DDBJ databases">
        <title>Chryseobacterium sp. RP-3-3 sp. nov., isolated from Jeju soil.</title>
        <authorList>
            <person name="Dahal R.H."/>
        </authorList>
    </citation>
    <scope>NUCLEOTIDE SEQUENCE [LARGE SCALE GENOMIC DNA]</scope>
    <source>
        <strain evidence="4 5">RP-3-3</strain>
    </source>
</reference>
<feature type="domain" description="BD-FAE-like" evidence="3">
    <location>
        <begin position="139"/>
        <end position="346"/>
    </location>
</feature>
<accession>A0A7Y0AK22</accession>
<evidence type="ECO:0000313" key="4">
    <source>
        <dbReference type="EMBL" id="NML68704.1"/>
    </source>
</evidence>
<name>A0A7Y0AK22_9FLAO</name>
<keyword evidence="1 4" id="KW-0378">Hydrolase</keyword>
<keyword evidence="2" id="KW-1133">Transmembrane helix</keyword>